<comment type="caution">
    <text evidence="6">The sequence shown here is derived from an EMBL/GenBank/DDBJ whole genome shotgun (WGS) entry which is preliminary data.</text>
</comment>
<gene>
    <name evidence="6" type="ORF">H8E79_07345</name>
</gene>
<evidence type="ECO:0000313" key="6">
    <source>
        <dbReference type="EMBL" id="MBC8208965.1"/>
    </source>
</evidence>
<dbReference type="EMBL" id="JACNLK010000066">
    <property type="protein sequence ID" value="MBC8208965.1"/>
    <property type="molecule type" value="Genomic_DNA"/>
</dbReference>
<keyword evidence="3" id="KW-0328">Glycosyltransferase</keyword>
<evidence type="ECO:0000313" key="7">
    <source>
        <dbReference type="Proteomes" id="UP000599024"/>
    </source>
</evidence>
<evidence type="ECO:0000259" key="5">
    <source>
        <dbReference type="Pfam" id="PF08323"/>
    </source>
</evidence>
<dbReference type="Gene3D" id="3.40.50.2000">
    <property type="entry name" value="Glycogen Phosphorylase B"/>
    <property type="match status" value="2"/>
</dbReference>
<dbReference type="EC" id="2.4.1.21" evidence="2"/>
<dbReference type="AlphaFoldDB" id="A0A8J6NBK3"/>
<proteinExistence type="predicted"/>
<evidence type="ECO:0000256" key="2">
    <source>
        <dbReference type="ARBA" id="ARBA00012588"/>
    </source>
</evidence>
<feature type="domain" description="Starch synthase catalytic" evidence="5">
    <location>
        <begin position="1"/>
        <end position="259"/>
    </location>
</feature>
<dbReference type="Proteomes" id="UP000599024">
    <property type="component" value="Unassembled WGS sequence"/>
</dbReference>
<evidence type="ECO:0000256" key="3">
    <source>
        <dbReference type="ARBA" id="ARBA00022676"/>
    </source>
</evidence>
<dbReference type="Pfam" id="PF13692">
    <property type="entry name" value="Glyco_trans_1_4"/>
    <property type="match status" value="1"/>
</dbReference>
<evidence type="ECO:0000256" key="4">
    <source>
        <dbReference type="ARBA" id="ARBA00022679"/>
    </source>
</evidence>
<dbReference type="GO" id="GO:0009011">
    <property type="term" value="F:alpha-1,4-glucan glucosyltransferase (ADP-glucose donor) activity"/>
    <property type="evidence" value="ECO:0007669"/>
    <property type="project" value="UniProtKB-EC"/>
</dbReference>
<keyword evidence="4" id="KW-0808">Transferase</keyword>
<sequence>MLSREYGVLAGAGGVKDMVRQLARSMARWNGRSVSVVLPCYGFMDPEALGFSQLVDPLAVTRPLEYEVDMDYVRQERREQIRVWTARQERVTLYLLDSARFREKLGVYTYTSADQQISSSQKQGQGHYDYFAMNVLLQKGALNLMLLLGAQPDIIHCHDAHTALVPAMIRENEGLRHLFRRTGTLVTIHNAGLGYHQEVADLDFARAVTGLPMKLIRESCLGSDFDPFLAAAPYAHFNTVSENYARELQESDDDRLTGMLGHLLLERGVRLAGIINGIDPGEYDPVTPAQSGICAAFDPVAAGTLTGKELCRQELINRCGAGNQISGVRQGGTLHCPQNWPLLTFVGRLSEQKGIDLLLLAMEELLARDSEFVFLLLGTGALAEEQEVLKLAADHPGRVCVLLGYDPILANQIYAAGDFFLIPSRYEPCGLTDFMAQLFGNLPVVHAVGGLVKVLDGETGLSYDGDGVPPLVNAVERALTLYRTKPGQIRTMQRRAVQLIRDRYSWRRVMQQYLKLYKKASPGQFIEN</sequence>
<organism evidence="6 7">
    <name type="scientific">Candidatus Desulfatifera sulfidica</name>
    <dbReference type="NCBI Taxonomy" id="2841691"/>
    <lineage>
        <taxon>Bacteria</taxon>
        <taxon>Pseudomonadati</taxon>
        <taxon>Thermodesulfobacteriota</taxon>
        <taxon>Desulfobulbia</taxon>
        <taxon>Desulfobulbales</taxon>
        <taxon>Desulfobulbaceae</taxon>
        <taxon>Candidatus Desulfatifera</taxon>
    </lineage>
</organism>
<reference evidence="6 7" key="1">
    <citation type="submission" date="2020-08" db="EMBL/GenBank/DDBJ databases">
        <title>Bridging the membrane lipid divide: bacteria of the FCB group superphylum have the potential to synthesize archaeal ether lipids.</title>
        <authorList>
            <person name="Villanueva L."/>
            <person name="Von Meijenfeldt F.A.B."/>
            <person name="Westbye A.B."/>
            <person name="Yadav S."/>
            <person name="Hopmans E.C."/>
            <person name="Dutilh B.E."/>
            <person name="Sinninghe Damste J.S."/>
        </authorList>
    </citation>
    <scope>NUCLEOTIDE SEQUENCE [LARGE SCALE GENOMIC DNA]</scope>
    <source>
        <strain evidence="6">NIOZ-UU81</strain>
    </source>
</reference>
<comment type="catalytic activity">
    <reaction evidence="1">
        <text>[(1-&gt;4)-alpha-D-glucosyl](n) + ADP-alpha-D-glucose = [(1-&gt;4)-alpha-D-glucosyl](n+1) + ADP + H(+)</text>
        <dbReference type="Rhea" id="RHEA:18189"/>
        <dbReference type="Rhea" id="RHEA-COMP:9584"/>
        <dbReference type="Rhea" id="RHEA-COMP:9587"/>
        <dbReference type="ChEBI" id="CHEBI:15378"/>
        <dbReference type="ChEBI" id="CHEBI:15444"/>
        <dbReference type="ChEBI" id="CHEBI:57498"/>
        <dbReference type="ChEBI" id="CHEBI:456216"/>
        <dbReference type="EC" id="2.4.1.21"/>
    </reaction>
</comment>
<name>A0A8J6NBK3_9BACT</name>
<dbReference type="Pfam" id="PF08323">
    <property type="entry name" value="Glyco_transf_5"/>
    <property type="match status" value="1"/>
</dbReference>
<protein>
    <recommendedName>
        <fullName evidence="2">starch synthase</fullName>
        <ecNumber evidence="2">2.4.1.21</ecNumber>
    </recommendedName>
</protein>
<dbReference type="SUPFAM" id="SSF53756">
    <property type="entry name" value="UDP-Glycosyltransferase/glycogen phosphorylase"/>
    <property type="match status" value="1"/>
</dbReference>
<evidence type="ECO:0000256" key="1">
    <source>
        <dbReference type="ARBA" id="ARBA00001478"/>
    </source>
</evidence>
<dbReference type="InterPro" id="IPR013534">
    <property type="entry name" value="Starch_synth_cat_dom"/>
</dbReference>
<dbReference type="PANTHER" id="PTHR45825:SF11">
    <property type="entry name" value="ALPHA AMYLASE DOMAIN-CONTAINING PROTEIN"/>
    <property type="match status" value="1"/>
</dbReference>
<dbReference type="PANTHER" id="PTHR45825">
    <property type="entry name" value="GRANULE-BOUND STARCH SYNTHASE 1, CHLOROPLASTIC/AMYLOPLASTIC"/>
    <property type="match status" value="1"/>
</dbReference>
<accession>A0A8J6NBK3</accession>